<keyword evidence="2" id="KW-1185">Reference proteome</keyword>
<dbReference type="EMBL" id="JBIVGG010000022">
    <property type="protein sequence ID" value="MFJ4084907.1"/>
    <property type="molecule type" value="Genomic_DNA"/>
</dbReference>
<evidence type="ECO:0000313" key="2">
    <source>
        <dbReference type="Proteomes" id="UP001617511"/>
    </source>
</evidence>
<name>A0ABW8FSA9_9ACTN</name>
<proteinExistence type="predicted"/>
<accession>A0ABW8FSA9</accession>
<gene>
    <name evidence="1" type="ORF">ACIP2Z_38940</name>
</gene>
<comment type="caution">
    <text evidence="1">The sequence shown here is derived from an EMBL/GenBank/DDBJ whole genome shotgun (WGS) entry which is preliminary data.</text>
</comment>
<dbReference type="RefSeq" id="WP_402076261.1">
    <property type="nucleotide sequence ID" value="NZ_JBIVGG010000022.1"/>
</dbReference>
<dbReference type="Proteomes" id="UP001617511">
    <property type="component" value="Unassembled WGS sequence"/>
</dbReference>
<evidence type="ECO:0000313" key="1">
    <source>
        <dbReference type="EMBL" id="MFJ4084907.1"/>
    </source>
</evidence>
<organism evidence="1 2">
    <name type="scientific">Streptomyces iakyrus</name>
    <dbReference type="NCBI Taxonomy" id="68219"/>
    <lineage>
        <taxon>Bacteria</taxon>
        <taxon>Bacillati</taxon>
        <taxon>Actinomycetota</taxon>
        <taxon>Actinomycetes</taxon>
        <taxon>Kitasatosporales</taxon>
        <taxon>Streptomycetaceae</taxon>
        <taxon>Streptomyces</taxon>
    </lineage>
</organism>
<sequence>MTVVDERAGLAFYEFIDARLDEELRTKYPTTDSTLAVEEYRVKYRAAKDEHQDLVDALHRGDQTKAEDCLWGLRNQASQWKAHPEYPEPISDGTMPCPVPAPETGHPCVKRIPTGWAAAEGHGGGHFWQAPEVAELEARGAHYDPGTLLSGQPTPWHMPEDCTPGCWKWRDR</sequence>
<protein>
    <submittedName>
        <fullName evidence="1">Uncharacterized protein</fullName>
    </submittedName>
</protein>
<reference evidence="1 2" key="1">
    <citation type="submission" date="2024-10" db="EMBL/GenBank/DDBJ databases">
        <title>The Natural Products Discovery Center: Release of the First 8490 Sequenced Strains for Exploring Actinobacteria Biosynthetic Diversity.</title>
        <authorList>
            <person name="Kalkreuter E."/>
            <person name="Kautsar S.A."/>
            <person name="Yang D."/>
            <person name="Bader C.D."/>
            <person name="Teijaro C.N."/>
            <person name="Fluegel L."/>
            <person name="Davis C.M."/>
            <person name="Simpson J.R."/>
            <person name="Lauterbach L."/>
            <person name="Steele A.D."/>
            <person name="Gui C."/>
            <person name="Meng S."/>
            <person name="Li G."/>
            <person name="Viehrig K."/>
            <person name="Ye F."/>
            <person name="Su P."/>
            <person name="Kiefer A.F."/>
            <person name="Nichols A."/>
            <person name="Cepeda A.J."/>
            <person name="Yan W."/>
            <person name="Fan B."/>
            <person name="Jiang Y."/>
            <person name="Adhikari A."/>
            <person name="Zheng C.-J."/>
            <person name="Schuster L."/>
            <person name="Cowan T.M."/>
            <person name="Smanski M.J."/>
            <person name="Chevrette M.G."/>
            <person name="De Carvalho L.P.S."/>
            <person name="Shen B."/>
        </authorList>
    </citation>
    <scope>NUCLEOTIDE SEQUENCE [LARGE SCALE GENOMIC DNA]</scope>
    <source>
        <strain evidence="1 2">NPDC089932</strain>
    </source>
</reference>